<gene>
    <name evidence="4" type="ORF">FED44_32420</name>
</gene>
<dbReference type="EMBL" id="VANP01000019">
    <property type="protein sequence ID" value="TLP52413.1"/>
    <property type="molecule type" value="Genomic_DNA"/>
</dbReference>
<sequence length="279" mass="31122">MDVDSDQSEALGRWYLEPWLRALLAALSTLTTLAIALPLIDLFHYGAKIKEVQLYLLIPVGLLPVILAIEWMVQREVKNRRLDAAQKRLRAAEGALKKEQELALGPLWVETEARLDYYHEIATNHARQSFRSAQVAMVAGFVVVLLFAVLAIFFAKNPADRLLAGTLGLISAALSGFISRTFIRAQEAAANRLQAYFDHPVRFSRYLAAERLIEQMKKLNPEEHKAIEGEFLNAVVAPYAVLSGESLTNGLKVPPEQVSVPDAHGRANFLRGLFTHRRG</sequence>
<evidence type="ECO:0000259" key="3">
    <source>
        <dbReference type="Pfam" id="PF20712"/>
    </source>
</evidence>
<dbReference type="InterPro" id="IPR048567">
    <property type="entry name" value="CyanoTRADDas_TM"/>
</dbReference>
<protein>
    <recommendedName>
        <fullName evidence="3">Cyanobacterial TRADD-N associated 2 transmembrane domain-containing protein</fullName>
    </recommendedName>
</protein>
<evidence type="ECO:0000256" key="2">
    <source>
        <dbReference type="SAM" id="Phobius"/>
    </source>
</evidence>
<dbReference type="Pfam" id="PF20712">
    <property type="entry name" value="CyanoTRADDas_TM"/>
    <property type="match status" value="1"/>
</dbReference>
<reference evidence="4" key="1">
    <citation type="submission" date="2019-05" db="EMBL/GenBank/DDBJ databases">
        <title>Isolation, diversity and antifungal activity of Actinobacteria from wheat.</title>
        <authorList>
            <person name="Yu B."/>
        </authorList>
    </citation>
    <scope>NUCLEOTIDE SEQUENCE [LARGE SCALE GENOMIC DNA]</scope>
    <source>
        <strain evidence="4">NEAU-HEGS1-5</strain>
    </source>
</reference>
<keyword evidence="2" id="KW-1133">Transmembrane helix</keyword>
<keyword evidence="2" id="KW-0472">Membrane</keyword>
<evidence type="ECO:0000313" key="4">
    <source>
        <dbReference type="EMBL" id="TLP52413.1"/>
    </source>
</evidence>
<accession>A0A5R8YIN9</accession>
<organism evidence="4 5">
    <name type="scientific">Microbispora triticiradicis</name>
    <dbReference type="NCBI Taxonomy" id="2200763"/>
    <lineage>
        <taxon>Bacteria</taxon>
        <taxon>Bacillati</taxon>
        <taxon>Actinomycetota</taxon>
        <taxon>Actinomycetes</taxon>
        <taxon>Streptosporangiales</taxon>
        <taxon>Streptosporangiaceae</taxon>
        <taxon>Microbispora</taxon>
    </lineage>
</organism>
<feature type="coiled-coil region" evidence="1">
    <location>
        <begin position="75"/>
        <end position="102"/>
    </location>
</feature>
<dbReference type="Proteomes" id="UP000309033">
    <property type="component" value="Unassembled WGS sequence"/>
</dbReference>
<feature type="transmembrane region" description="Helical" evidence="2">
    <location>
        <begin position="135"/>
        <end position="155"/>
    </location>
</feature>
<dbReference type="AlphaFoldDB" id="A0A5R8YIN9"/>
<keyword evidence="5" id="KW-1185">Reference proteome</keyword>
<feature type="transmembrane region" description="Helical" evidence="2">
    <location>
        <begin position="52"/>
        <end position="73"/>
    </location>
</feature>
<evidence type="ECO:0000313" key="5">
    <source>
        <dbReference type="Proteomes" id="UP000309033"/>
    </source>
</evidence>
<comment type="caution">
    <text evidence="4">The sequence shown here is derived from an EMBL/GenBank/DDBJ whole genome shotgun (WGS) entry which is preliminary data.</text>
</comment>
<name>A0A5R8YIN9_9ACTN</name>
<keyword evidence="1" id="KW-0175">Coiled coil</keyword>
<feature type="domain" description="Cyanobacterial TRADD-N associated 2 transmembrane" evidence="3">
    <location>
        <begin position="122"/>
        <end position="193"/>
    </location>
</feature>
<feature type="transmembrane region" description="Helical" evidence="2">
    <location>
        <begin position="161"/>
        <end position="183"/>
    </location>
</feature>
<evidence type="ECO:0000256" key="1">
    <source>
        <dbReference type="SAM" id="Coils"/>
    </source>
</evidence>
<proteinExistence type="predicted"/>
<dbReference type="OrthoDB" id="4234190at2"/>
<keyword evidence="2" id="KW-0812">Transmembrane</keyword>
<feature type="transmembrane region" description="Helical" evidence="2">
    <location>
        <begin position="20"/>
        <end position="40"/>
    </location>
</feature>